<feature type="transmembrane region" description="Helical" evidence="1">
    <location>
        <begin position="104"/>
        <end position="123"/>
    </location>
</feature>
<feature type="transmembrane region" description="Helical" evidence="1">
    <location>
        <begin position="62"/>
        <end position="79"/>
    </location>
</feature>
<keyword evidence="3" id="KW-1185">Reference proteome</keyword>
<protein>
    <recommendedName>
        <fullName evidence="4">Mercuric transport protein MerT</fullName>
    </recommendedName>
</protein>
<dbReference type="STRING" id="633813.SAMN04488087_0900"/>
<organism evidence="2 3">
    <name type="scientific">Rhodothermus profundi</name>
    <dbReference type="NCBI Taxonomy" id="633813"/>
    <lineage>
        <taxon>Bacteria</taxon>
        <taxon>Pseudomonadati</taxon>
        <taxon>Rhodothermota</taxon>
        <taxon>Rhodothermia</taxon>
        <taxon>Rhodothermales</taxon>
        <taxon>Rhodothermaceae</taxon>
        <taxon>Rhodothermus</taxon>
    </lineage>
</organism>
<evidence type="ECO:0000256" key="1">
    <source>
        <dbReference type="SAM" id="Phobius"/>
    </source>
</evidence>
<dbReference type="AlphaFoldDB" id="A0A1M6RM24"/>
<evidence type="ECO:0000313" key="3">
    <source>
        <dbReference type="Proteomes" id="UP000185812"/>
    </source>
</evidence>
<reference evidence="3" key="1">
    <citation type="submission" date="2016-11" db="EMBL/GenBank/DDBJ databases">
        <authorList>
            <person name="Varghese N."/>
            <person name="Submissions S."/>
        </authorList>
    </citation>
    <scope>NUCLEOTIDE SEQUENCE [LARGE SCALE GENOMIC DNA]</scope>
    <source>
        <strain evidence="3">DSM 22212</strain>
    </source>
</reference>
<keyword evidence="1" id="KW-0812">Transmembrane</keyword>
<keyword evidence="1" id="KW-1133">Transmembrane helix</keyword>
<gene>
    <name evidence="2" type="ORF">SAMN04488087_0900</name>
</gene>
<sequence length="132" mass="14091">MRLPVSSWRERMIGVLTLFTSGGTLICCALPAALAALAGGAAVASLVSAFPWLIPLSQQKDWIFLGAGGLLLLNGLLVFRPQSRLACRIAGGTGCQVAGRFTRLTFWVALGMYSIGAFFAYALTPLLRWLES</sequence>
<dbReference type="EMBL" id="FRAU01000002">
    <property type="protein sequence ID" value="SHK33486.1"/>
    <property type="molecule type" value="Genomic_DNA"/>
</dbReference>
<keyword evidence="1" id="KW-0472">Membrane</keyword>
<name>A0A1M6RM24_9BACT</name>
<proteinExistence type="predicted"/>
<dbReference type="Proteomes" id="UP000185812">
    <property type="component" value="Unassembled WGS sequence"/>
</dbReference>
<evidence type="ECO:0008006" key="4">
    <source>
        <dbReference type="Google" id="ProtNLM"/>
    </source>
</evidence>
<dbReference type="OrthoDB" id="838350at2"/>
<dbReference type="RefSeq" id="WP_072714909.1">
    <property type="nucleotide sequence ID" value="NZ_FRAU01000002.1"/>
</dbReference>
<accession>A0A1M6RM24</accession>
<evidence type="ECO:0000313" key="2">
    <source>
        <dbReference type="EMBL" id="SHK33486.1"/>
    </source>
</evidence>